<feature type="compositionally biased region" description="Acidic residues" evidence="1">
    <location>
        <begin position="776"/>
        <end position="792"/>
    </location>
</feature>
<sequence length="946" mass="107766">MRTYGFLLIQLILCSSSFGLGEIKRDVKISDVYNTADANIVKDNDKSYRQVSTSKRESEEEAAQPLKLPKINTQGTQCYDVSSAKRSADSEPDLEARYKPIIINEKNKKRRSPFGIVYNQGRPIGILEPISKMYEFQEYPVEKVNEAPLLKRNAEDVSSMAEGNGKYASILTSFKIGNRMKVKQLGDEAPFAQSSQEKKQKAKRSAEKSHQNLNEIENNLKEIMGDLGLINQNSLKDDSKREAAEDEDLDAGLNKIGLTKESHSERNKKEDCPGKTSDLTTRTASKQLKNSEIPINGDANFRDEKQSKKNKISDFRADGEAFIRKKRQQANDLMKGLETSGDLTVSGNKSPLASSSTAAEAEGKQKVTEKDEKRDKQIATENQEYEKRLQRNIEHKISEIKEQVKREIKALKEKHPEHKVKADEKKSEKKKREEKKGVRKKRNLLDKEIKILNPVNTDEHQEPHIRKRRDAAAIDDKEEQEEQLNEGPDKRVTWKELDTADLQKRSEPGKKMIHNNPKSYEYEYRTKKEVDKGSAAISAAAVATEELKEKKVQEDESGEAEAAEDMGEVAAKLNEESSKAEGFQDVQNQDVAKLAEPQANHALAARGSTAKNAHAIANRPFKSDEFDAAKLEHLVSESTSLTQSVKNERGTRSGNSPKIEVELHSGKNDMIKANPEKKQAELQENKGDAEIAKRSEKRSNFDQKIIKEKSDAKVDTQTKEALSKRSAKLEPEISLEDMQQLDSENTEKRRKRTNSRVKRNDYVEPNNMQFRTYRSDEDEADDESDEFDDDNFDDRTANLIRKRDATNDGSNYDEFDEDYEVNRRNPVQLSKRNAHLQKYVDELNSDAYSNQNYLYNGNLRKKRENFDDLAAIHSGGPMMRHMAAARERNMQPLDSTYRRKRLEKLNSMQNRDQTITGLSESDIFGGLPQSYEGELSRFKRVKRGIN</sequence>
<feature type="compositionally biased region" description="Basic and acidic residues" evidence="1">
    <location>
        <begin position="300"/>
        <end position="313"/>
    </location>
</feature>
<reference evidence="4" key="1">
    <citation type="submission" date="2025-08" db="UniProtKB">
        <authorList>
            <consortium name="RefSeq"/>
        </authorList>
    </citation>
    <scope>IDENTIFICATION</scope>
    <source>
        <tissue evidence="4">Whole Larva</tissue>
    </source>
</reference>
<feature type="region of interest" description="Disordered" evidence="1">
    <location>
        <begin position="46"/>
        <end position="65"/>
    </location>
</feature>
<protein>
    <submittedName>
        <fullName evidence="4">Glutamic acid-rich protein-like</fullName>
    </submittedName>
</protein>
<feature type="compositionally biased region" description="Basic and acidic residues" evidence="1">
    <location>
        <begin position="258"/>
        <end position="273"/>
    </location>
</feature>
<evidence type="ECO:0000313" key="4">
    <source>
        <dbReference type="RefSeq" id="XP_017777627.1"/>
    </source>
</evidence>
<evidence type="ECO:0000313" key="3">
    <source>
        <dbReference type="Proteomes" id="UP000695000"/>
    </source>
</evidence>
<keyword evidence="2" id="KW-0732">Signal</keyword>
<dbReference type="RefSeq" id="XP_017777627.1">
    <property type="nucleotide sequence ID" value="XM_017922138.1"/>
</dbReference>
<feature type="compositionally biased region" description="Basic and acidic residues" evidence="1">
    <location>
        <begin position="196"/>
        <end position="210"/>
    </location>
</feature>
<evidence type="ECO:0000256" key="1">
    <source>
        <dbReference type="SAM" id="MobiDB-lite"/>
    </source>
</evidence>
<feature type="compositionally biased region" description="Basic and acidic residues" evidence="1">
    <location>
        <begin position="457"/>
        <end position="475"/>
    </location>
</feature>
<feature type="chain" id="PRO_5045745385" evidence="2">
    <location>
        <begin position="22"/>
        <end position="946"/>
    </location>
</feature>
<feature type="compositionally biased region" description="Basic and acidic residues" evidence="1">
    <location>
        <begin position="46"/>
        <end position="58"/>
    </location>
</feature>
<feature type="compositionally biased region" description="Basic and acidic residues" evidence="1">
    <location>
        <begin position="659"/>
        <end position="731"/>
    </location>
</feature>
<feature type="region of interest" description="Disordered" evidence="1">
    <location>
        <begin position="238"/>
        <end position="313"/>
    </location>
</feature>
<dbReference type="GeneID" id="108563461"/>
<evidence type="ECO:0000256" key="2">
    <source>
        <dbReference type="SAM" id="SignalP"/>
    </source>
</evidence>
<feature type="compositionally biased region" description="Basic residues" evidence="1">
    <location>
        <begin position="748"/>
        <end position="757"/>
    </location>
</feature>
<proteinExistence type="predicted"/>
<feature type="region of interest" description="Disordered" evidence="1">
    <location>
        <begin position="547"/>
        <end position="567"/>
    </location>
</feature>
<name>A0ABM1MSS7_NICVS</name>
<feature type="compositionally biased region" description="Polar residues" evidence="1">
    <location>
        <begin position="341"/>
        <end position="358"/>
    </location>
</feature>
<feature type="compositionally biased region" description="Polar residues" evidence="1">
    <location>
        <begin position="277"/>
        <end position="290"/>
    </location>
</feature>
<feature type="compositionally biased region" description="Acidic residues" evidence="1">
    <location>
        <begin position="555"/>
        <end position="567"/>
    </location>
</feature>
<feature type="region of interest" description="Disordered" evidence="1">
    <location>
        <begin position="187"/>
        <end position="211"/>
    </location>
</feature>
<feature type="region of interest" description="Disordered" evidence="1">
    <location>
        <begin position="336"/>
        <end position="518"/>
    </location>
</feature>
<feature type="compositionally biased region" description="Basic and acidic residues" evidence="1">
    <location>
        <begin position="361"/>
        <end position="436"/>
    </location>
</feature>
<organism evidence="3 4">
    <name type="scientific">Nicrophorus vespilloides</name>
    <name type="common">Boreal carrion beetle</name>
    <dbReference type="NCBI Taxonomy" id="110193"/>
    <lineage>
        <taxon>Eukaryota</taxon>
        <taxon>Metazoa</taxon>
        <taxon>Ecdysozoa</taxon>
        <taxon>Arthropoda</taxon>
        <taxon>Hexapoda</taxon>
        <taxon>Insecta</taxon>
        <taxon>Pterygota</taxon>
        <taxon>Neoptera</taxon>
        <taxon>Endopterygota</taxon>
        <taxon>Coleoptera</taxon>
        <taxon>Polyphaga</taxon>
        <taxon>Staphyliniformia</taxon>
        <taxon>Silphidae</taxon>
        <taxon>Nicrophorinae</taxon>
        <taxon>Nicrophorus</taxon>
    </lineage>
</organism>
<feature type="region of interest" description="Disordered" evidence="1">
    <location>
        <begin position="636"/>
        <end position="793"/>
    </location>
</feature>
<keyword evidence="3" id="KW-1185">Reference proteome</keyword>
<feature type="signal peptide" evidence="2">
    <location>
        <begin position="1"/>
        <end position="21"/>
    </location>
</feature>
<feature type="compositionally biased region" description="Polar residues" evidence="1">
    <location>
        <begin position="636"/>
        <end position="645"/>
    </location>
</feature>
<dbReference type="Proteomes" id="UP000695000">
    <property type="component" value="Unplaced"/>
</dbReference>
<feature type="compositionally biased region" description="Basic and acidic residues" evidence="1">
    <location>
        <begin position="487"/>
        <end position="510"/>
    </location>
</feature>
<gene>
    <name evidence="4" type="primary">LOC108563461</name>
</gene>
<accession>A0ABM1MSS7</accession>